<comment type="caution">
    <text evidence="10">The sequence shown here is derived from an EMBL/GenBank/DDBJ whole genome shotgun (WGS) entry which is preliminary data.</text>
</comment>
<dbReference type="GO" id="GO:0009103">
    <property type="term" value="P:lipopolysaccharide biosynthetic process"/>
    <property type="evidence" value="ECO:0007669"/>
    <property type="project" value="UniProtKB-ARBA"/>
</dbReference>
<dbReference type="GO" id="GO:0009245">
    <property type="term" value="P:lipid A biosynthetic process"/>
    <property type="evidence" value="ECO:0007669"/>
    <property type="project" value="InterPro"/>
</dbReference>
<dbReference type="EMBL" id="JACIDU010000016">
    <property type="protein sequence ID" value="MBB4105009.1"/>
    <property type="molecule type" value="Genomic_DNA"/>
</dbReference>
<dbReference type="PANTHER" id="PTHR33908">
    <property type="entry name" value="MANNOSYLTRANSFERASE YKCB-RELATED"/>
    <property type="match status" value="1"/>
</dbReference>
<evidence type="ECO:0000313" key="10">
    <source>
        <dbReference type="EMBL" id="MBB4105009.1"/>
    </source>
</evidence>
<feature type="transmembrane region" description="Helical" evidence="8">
    <location>
        <begin position="114"/>
        <end position="134"/>
    </location>
</feature>
<feature type="transmembrane region" description="Helical" evidence="8">
    <location>
        <begin position="407"/>
        <end position="424"/>
    </location>
</feature>
<comment type="subcellular location">
    <subcellularLocation>
        <location evidence="1">Cell membrane</location>
        <topology evidence="1">Multi-pass membrane protein</topology>
    </subcellularLocation>
</comment>
<evidence type="ECO:0000256" key="4">
    <source>
        <dbReference type="ARBA" id="ARBA00022679"/>
    </source>
</evidence>
<evidence type="ECO:0000256" key="6">
    <source>
        <dbReference type="ARBA" id="ARBA00022989"/>
    </source>
</evidence>
<dbReference type="SMART" id="SM01259">
    <property type="entry name" value="LAB_N"/>
    <property type="match status" value="1"/>
</dbReference>
<feature type="transmembrane region" description="Helical" evidence="8">
    <location>
        <begin position="305"/>
        <end position="324"/>
    </location>
</feature>
<reference evidence="10 11" key="1">
    <citation type="submission" date="2020-08" db="EMBL/GenBank/DDBJ databases">
        <title>Genomic Encyclopedia of Type Strains, Phase IV (KMG-IV): sequencing the most valuable type-strain genomes for metagenomic binning, comparative biology and taxonomic classification.</title>
        <authorList>
            <person name="Goeker M."/>
        </authorList>
    </citation>
    <scope>NUCLEOTIDE SEQUENCE [LARGE SCALE GENOMIC DNA]</scope>
    <source>
        <strain evidence="10 11">DSM 26385</strain>
    </source>
</reference>
<evidence type="ECO:0000313" key="11">
    <source>
        <dbReference type="Proteomes" id="UP000584824"/>
    </source>
</evidence>
<keyword evidence="2" id="KW-1003">Cell membrane</keyword>
<organism evidence="10 11">
    <name type="scientific">Allorhizobium borbori</name>
    <dbReference type="NCBI Taxonomy" id="485907"/>
    <lineage>
        <taxon>Bacteria</taxon>
        <taxon>Pseudomonadati</taxon>
        <taxon>Pseudomonadota</taxon>
        <taxon>Alphaproteobacteria</taxon>
        <taxon>Hyphomicrobiales</taxon>
        <taxon>Rhizobiaceae</taxon>
        <taxon>Rhizobium/Agrobacterium group</taxon>
        <taxon>Allorhizobium</taxon>
    </lineage>
</organism>
<feature type="domain" description="Lipid A biosynthesis N-terminal" evidence="9">
    <location>
        <begin position="21"/>
        <end position="92"/>
    </location>
</feature>
<dbReference type="GO" id="GO:0016763">
    <property type="term" value="F:pentosyltransferase activity"/>
    <property type="evidence" value="ECO:0007669"/>
    <property type="project" value="TreeGrafter"/>
</dbReference>
<dbReference type="GO" id="GO:0008915">
    <property type="term" value="F:lipid-A-disaccharide synthase activity"/>
    <property type="evidence" value="ECO:0007669"/>
    <property type="project" value="InterPro"/>
</dbReference>
<feature type="transmembrane region" description="Helical" evidence="8">
    <location>
        <begin position="270"/>
        <end position="293"/>
    </location>
</feature>
<evidence type="ECO:0000256" key="3">
    <source>
        <dbReference type="ARBA" id="ARBA00022676"/>
    </source>
</evidence>
<dbReference type="PANTHER" id="PTHR33908:SF11">
    <property type="entry name" value="MEMBRANE PROTEIN"/>
    <property type="match status" value="1"/>
</dbReference>
<evidence type="ECO:0000259" key="9">
    <source>
        <dbReference type="SMART" id="SM01259"/>
    </source>
</evidence>
<dbReference type="Pfam" id="PF07578">
    <property type="entry name" value="LAB_N"/>
    <property type="match status" value="1"/>
</dbReference>
<dbReference type="AlphaFoldDB" id="A0A7W6P3N1"/>
<keyword evidence="11" id="KW-1185">Reference proteome</keyword>
<keyword evidence="4" id="KW-0808">Transferase</keyword>
<proteinExistence type="predicted"/>
<feature type="transmembrane region" description="Helical" evidence="8">
    <location>
        <begin position="384"/>
        <end position="401"/>
    </location>
</feature>
<feature type="transmembrane region" description="Helical" evidence="8">
    <location>
        <begin position="184"/>
        <end position="205"/>
    </location>
</feature>
<keyword evidence="5 8" id="KW-0812">Transmembrane</keyword>
<keyword evidence="7 8" id="KW-0472">Membrane</keyword>
<keyword evidence="6 8" id="KW-1133">Transmembrane helix</keyword>
<feature type="transmembrane region" description="Helical" evidence="8">
    <location>
        <begin position="47"/>
        <end position="68"/>
    </location>
</feature>
<dbReference type="Pfam" id="PF13231">
    <property type="entry name" value="PMT_2"/>
    <property type="match status" value="1"/>
</dbReference>
<dbReference type="GO" id="GO:0005886">
    <property type="term" value="C:plasma membrane"/>
    <property type="evidence" value="ECO:0007669"/>
    <property type="project" value="UniProtKB-SubCell"/>
</dbReference>
<accession>A0A7W6P3N1</accession>
<evidence type="ECO:0000256" key="2">
    <source>
        <dbReference type="ARBA" id="ARBA00022475"/>
    </source>
</evidence>
<feature type="transmembrane region" description="Helical" evidence="8">
    <location>
        <begin position="436"/>
        <end position="456"/>
    </location>
</feature>
<dbReference type="InterPro" id="IPR050297">
    <property type="entry name" value="LipidA_mod_glycosyltrf_83"/>
</dbReference>
<evidence type="ECO:0000256" key="8">
    <source>
        <dbReference type="SAM" id="Phobius"/>
    </source>
</evidence>
<evidence type="ECO:0000256" key="5">
    <source>
        <dbReference type="ARBA" id="ARBA00022692"/>
    </source>
</evidence>
<evidence type="ECO:0000256" key="7">
    <source>
        <dbReference type="ARBA" id="ARBA00023136"/>
    </source>
</evidence>
<evidence type="ECO:0000256" key="1">
    <source>
        <dbReference type="ARBA" id="ARBA00004651"/>
    </source>
</evidence>
<feature type="transmembrane region" description="Helical" evidence="8">
    <location>
        <begin position="16"/>
        <end position="35"/>
    </location>
</feature>
<protein>
    <submittedName>
        <fullName evidence="10">Lipid-A-disaccharide synthase-like uncharacterized protein</fullName>
    </submittedName>
</protein>
<feature type="transmembrane region" description="Helical" evidence="8">
    <location>
        <begin position="351"/>
        <end position="377"/>
    </location>
</feature>
<dbReference type="InterPro" id="IPR038731">
    <property type="entry name" value="RgtA/B/C-like"/>
</dbReference>
<dbReference type="Proteomes" id="UP000584824">
    <property type="component" value="Unassembled WGS sequence"/>
</dbReference>
<gene>
    <name evidence="10" type="ORF">GGQ66_003592</name>
</gene>
<sequence>MASLLAFFHVSTQAELFWVVFGFLAQLLFTGRFLIQWLASEKARQSVVPVAFWYFSMLGGVMLLAYAVHRSDPVFILGQALGVFIYARNLWLIHREWLASNVRFTALTGKSQSAGWFLPALLLVVVITLLRWLVLAFNRTDLFVDETQYWLWGQNFELGYYSKPPMIAWIIGTVTGLVGSDTPVWVRMPGAALHGITALILGALANRLHGPRTALWVVAAYLTLPAVGFGSIMFTTDTVMAPFFAAALLFHRRLLDNGRIGDALLTGLMAGLACLSKYAGVYFLIGVAIAALWRRDMRLSWRNAAAMLGAAIVTLAPNLVWVVLNGSVTFSHTADNIGWVRKSSMFEGLNLIGALEFVAAQFAVVGPLLFAVLIATLARRRDGLVAFTLPVLVIVIVQAIMNEALANWAASAYLAGTIVAVAALETRPKLRQAAIGTNAALCIALGLITVLPIPGLDGQPLLRRFMGREAFSLQVIDEARREGALAVIAENRSILADLFYTGRDTGLHFYSVPPTGRSMNHYQMQYALPADTAGPVLWVTSGTVPPCAGEGRTLDTDGGAYARRIIKAYRTDAACVVTR</sequence>
<keyword evidence="3" id="KW-0328">Glycosyltransferase</keyword>
<feature type="transmembrane region" description="Helical" evidence="8">
    <location>
        <begin position="217"/>
        <end position="250"/>
    </location>
</feature>
<name>A0A7W6P3N1_9HYPH</name>
<feature type="transmembrane region" description="Helical" evidence="8">
    <location>
        <begin position="74"/>
        <end position="93"/>
    </location>
</feature>
<dbReference type="InterPro" id="IPR011499">
    <property type="entry name" value="Lipid_A_biosynth_N"/>
</dbReference>